<dbReference type="Pfam" id="PF12833">
    <property type="entry name" value="HTH_18"/>
    <property type="match status" value="1"/>
</dbReference>
<evidence type="ECO:0000313" key="6">
    <source>
        <dbReference type="Proteomes" id="UP000254326"/>
    </source>
</evidence>
<evidence type="ECO:0000256" key="1">
    <source>
        <dbReference type="ARBA" id="ARBA00023015"/>
    </source>
</evidence>
<proteinExistence type="predicted"/>
<dbReference type="SUPFAM" id="SSF46689">
    <property type="entry name" value="Homeodomain-like"/>
    <property type="match status" value="2"/>
</dbReference>
<name>A0A370U8Q2_9GAMM</name>
<evidence type="ECO:0000256" key="3">
    <source>
        <dbReference type="ARBA" id="ARBA00023163"/>
    </source>
</evidence>
<gene>
    <name evidence="5" type="ORF">DN730_11155</name>
</gene>
<keyword evidence="1" id="KW-0805">Transcription regulation</keyword>
<dbReference type="InterPro" id="IPR009594">
    <property type="entry name" value="Tscrpt_reg_HTH_AraC_N"/>
</dbReference>
<comment type="caution">
    <text evidence="5">The sequence shown here is derived from an EMBL/GenBank/DDBJ whole genome shotgun (WGS) entry which is preliminary data.</text>
</comment>
<dbReference type="Pfam" id="PF06719">
    <property type="entry name" value="AraC_N"/>
    <property type="match status" value="1"/>
</dbReference>
<dbReference type="GO" id="GO:0003700">
    <property type="term" value="F:DNA-binding transcription factor activity"/>
    <property type="evidence" value="ECO:0007669"/>
    <property type="project" value="InterPro"/>
</dbReference>
<dbReference type="AlphaFoldDB" id="A0A370U8Q2"/>
<keyword evidence="3" id="KW-0804">Transcription</keyword>
<evidence type="ECO:0000256" key="2">
    <source>
        <dbReference type="ARBA" id="ARBA00023125"/>
    </source>
</evidence>
<dbReference type="PANTHER" id="PTHR43436:SF1">
    <property type="entry name" value="TRANSCRIPTIONAL REGULATORY PROTEIN"/>
    <property type="match status" value="1"/>
</dbReference>
<dbReference type="PANTHER" id="PTHR43436">
    <property type="entry name" value="ARAC-FAMILY TRANSCRIPTIONAL REGULATOR"/>
    <property type="match status" value="1"/>
</dbReference>
<dbReference type="OrthoDB" id="34150at2"/>
<dbReference type="InterPro" id="IPR009057">
    <property type="entry name" value="Homeodomain-like_sf"/>
</dbReference>
<dbReference type="PROSITE" id="PS00041">
    <property type="entry name" value="HTH_ARAC_FAMILY_1"/>
    <property type="match status" value="1"/>
</dbReference>
<protein>
    <submittedName>
        <fullName evidence="5">AraC family transcriptional regulator</fullName>
    </submittedName>
</protein>
<organism evidence="5 6">
    <name type="scientific">Marinomonas piezotolerans</name>
    <dbReference type="NCBI Taxonomy" id="2213058"/>
    <lineage>
        <taxon>Bacteria</taxon>
        <taxon>Pseudomonadati</taxon>
        <taxon>Pseudomonadota</taxon>
        <taxon>Gammaproteobacteria</taxon>
        <taxon>Oceanospirillales</taxon>
        <taxon>Oceanospirillaceae</taxon>
        <taxon>Marinomonas</taxon>
    </lineage>
</organism>
<keyword evidence="2" id="KW-0238">DNA-binding</keyword>
<dbReference type="PROSITE" id="PS01124">
    <property type="entry name" value="HTH_ARAC_FAMILY_2"/>
    <property type="match status" value="1"/>
</dbReference>
<sequence>MYSSTDVKRTMAINSLLTLTQDCVQRQNALGRYLQFDYCKLVIASFNAPTPIESSVYQPLLCVVLQGEKQVSAGEHQVCCSQAKMIVVSHHIPVISQITQATDQKPYVAVILPLDREKLMRYSDPTHSTRPLDDGAAIGCHPVPNEVTQALGRLIELESEPTLAPMIAPLIEEEIHARLLHSEIGHRLARLVWHGDKSAQIAKIIKLINDDLSKTLSIAELAKESGMSRSALHQHFKAITGMSPLTYSKELRLLKAQTLVRESSRPIATIGFEVGYDNHAQFSREYARKFDKSPRQDRAAATQS</sequence>
<dbReference type="InterPro" id="IPR018060">
    <property type="entry name" value="HTH_AraC"/>
</dbReference>
<feature type="domain" description="HTH araC/xylS-type" evidence="4">
    <location>
        <begin position="202"/>
        <end position="300"/>
    </location>
</feature>
<dbReference type="GO" id="GO:0043565">
    <property type="term" value="F:sequence-specific DNA binding"/>
    <property type="evidence" value="ECO:0007669"/>
    <property type="project" value="InterPro"/>
</dbReference>
<dbReference type="SMART" id="SM00342">
    <property type="entry name" value="HTH_ARAC"/>
    <property type="match status" value="1"/>
</dbReference>
<evidence type="ECO:0000259" key="4">
    <source>
        <dbReference type="PROSITE" id="PS01124"/>
    </source>
</evidence>
<keyword evidence="6" id="KW-1185">Reference proteome</keyword>
<dbReference type="Gene3D" id="1.10.10.60">
    <property type="entry name" value="Homeodomain-like"/>
    <property type="match status" value="2"/>
</dbReference>
<accession>A0A370U8Q2</accession>
<evidence type="ECO:0000313" key="5">
    <source>
        <dbReference type="EMBL" id="RDL44180.1"/>
    </source>
</evidence>
<dbReference type="Proteomes" id="UP000254326">
    <property type="component" value="Unassembled WGS sequence"/>
</dbReference>
<reference evidence="5 6" key="1">
    <citation type="submission" date="2018-06" db="EMBL/GenBank/DDBJ databases">
        <title>Marinomonas sp. YLB-05 draft genome sequence.</title>
        <authorList>
            <person name="Yu L."/>
            <person name="Tang X."/>
        </authorList>
    </citation>
    <scope>NUCLEOTIDE SEQUENCE [LARGE SCALE GENOMIC DNA]</scope>
    <source>
        <strain evidence="5 6">YLB-05</strain>
    </source>
</reference>
<dbReference type="EMBL" id="QKRA01000004">
    <property type="protein sequence ID" value="RDL44180.1"/>
    <property type="molecule type" value="Genomic_DNA"/>
</dbReference>
<dbReference type="InterPro" id="IPR018062">
    <property type="entry name" value="HTH_AraC-typ_CS"/>
</dbReference>
<dbReference type="RefSeq" id="WP_115468218.1">
    <property type="nucleotide sequence ID" value="NZ_QKRA01000004.1"/>
</dbReference>